<dbReference type="GO" id="GO:0008253">
    <property type="term" value="F:5'-nucleotidase activity"/>
    <property type="evidence" value="ECO:0007669"/>
    <property type="project" value="InterPro"/>
</dbReference>
<dbReference type="NCBIfam" id="TIGR01549">
    <property type="entry name" value="HAD-SF-IA-v1"/>
    <property type="match status" value="1"/>
</dbReference>
<reference evidence="1 2" key="1">
    <citation type="journal article" date="2015" name="Genome Announc.">
        <title>Expanding the biotechnology potential of lactobacilli through comparative genomics of 213 strains and associated genera.</title>
        <authorList>
            <person name="Sun Z."/>
            <person name="Harris H.M."/>
            <person name="McCann A."/>
            <person name="Guo C."/>
            <person name="Argimon S."/>
            <person name="Zhang W."/>
            <person name="Yang X."/>
            <person name="Jeffery I.B."/>
            <person name="Cooney J.C."/>
            <person name="Kagawa T.F."/>
            <person name="Liu W."/>
            <person name="Song Y."/>
            <person name="Salvetti E."/>
            <person name="Wrobel A."/>
            <person name="Rasinkangas P."/>
            <person name="Parkhill J."/>
            <person name="Rea M.C."/>
            <person name="O'Sullivan O."/>
            <person name="Ritari J."/>
            <person name="Douillard F.P."/>
            <person name="Paul Ross R."/>
            <person name="Yang R."/>
            <person name="Briner A.E."/>
            <person name="Felis G.E."/>
            <person name="de Vos W.M."/>
            <person name="Barrangou R."/>
            <person name="Klaenhammer T.R."/>
            <person name="Caufield P.W."/>
            <person name="Cui Y."/>
            <person name="Zhang H."/>
            <person name="O'Toole P.W."/>
        </authorList>
    </citation>
    <scope>NUCLEOTIDE SEQUENCE [LARGE SCALE GENOMIC DNA]</scope>
    <source>
        <strain evidence="1 2">JCM 15530</strain>
    </source>
</reference>
<dbReference type="Gene3D" id="1.10.150.240">
    <property type="entry name" value="Putative phosphatase, domain 2"/>
    <property type="match status" value="1"/>
</dbReference>
<protein>
    <submittedName>
        <fullName evidence="1">HAD hydrolase family</fullName>
    </submittedName>
</protein>
<dbReference type="Pfam" id="PF00702">
    <property type="entry name" value="Hydrolase"/>
    <property type="match status" value="1"/>
</dbReference>
<dbReference type="RefSeq" id="WP_056942610.1">
    <property type="nucleotide sequence ID" value="NZ_AZCX01000005.1"/>
</dbReference>
<evidence type="ECO:0000313" key="2">
    <source>
        <dbReference type="Proteomes" id="UP000050911"/>
    </source>
</evidence>
<dbReference type="PANTHER" id="PTHR47478:SF1">
    <property type="entry name" value="PYRIMIDINE 5'-NUCLEOTIDASE YJJG"/>
    <property type="match status" value="1"/>
</dbReference>
<keyword evidence="2" id="KW-1185">Reference proteome</keyword>
<gene>
    <name evidence="1" type="ORF">FC96_GL002081</name>
</gene>
<accession>A0A0R1HVK3</accession>
<name>A0A0R1HVK3_9LACO</name>
<dbReference type="PANTHER" id="PTHR47478">
    <property type="match status" value="1"/>
</dbReference>
<sequence>MAYNTLLFDIDDTLLDFQASEAAALRQLFVEMEQPLTAADAAYYHRVNAELWQRYERGDITRPALLIERFNRLFEHMGQSGVDARQAEATYRRHLAAGHTVLPYAREVLQTLTRDHQLYVITNGVAATQRRRLRESGLVDYFNKVYISEVVGAKKPDPQFFESVAADITHFDKQRALVIGDSLSSDILGAAQFNVDSIWFNPARTVNASDVQPTFEVADLRQIPKIVG</sequence>
<dbReference type="SUPFAM" id="SSF56784">
    <property type="entry name" value="HAD-like"/>
    <property type="match status" value="1"/>
</dbReference>
<dbReference type="InterPro" id="IPR023198">
    <property type="entry name" value="PGP-like_dom2"/>
</dbReference>
<dbReference type="InterPro" id="IPR011951">
    <property type="entry name" value="HAD-SF_hydro_IA_YjjG/PynA"/>
</dbReference>
<dbReference type="InterPro" id="IPR036412">
    <property type="entry name" value="HAD-like_sf"/>
</dbReference>
<dbReference type="EMBL" id="AZCX01000005">
    <property type="protein sequence ID" value="KRK47876.1"/>
    <property type="molecule type" value="Genomic_DNA"/>
</dbReference>
<evidence type="ECO:0000313" key="1">
    <source>
        <dbReference type="EMBL" id="KRK47876.1"/>
    </source>
</evidence>
<dbReference type="STRING" id="1302272.FC96_GL002081"/>
<comment type="caution">
    <text evidence="1">The sequence shown here is derived from an EMBL/GenBank/DDBJ whole genome shotgun (WGS) entry which is preliminary data.</text>
</comment>
<dbReference type="OrthoDB" id="9802350at2"/>
<organism evidence="1 2">
    <name type="scientific">Secundilactobacillus kimchicus JCM 15530</name>
    <dbReference type="NCBI Taxonomy" id="1302272"/>
    <lineage>
        <taxon>Bacteria</taxon>
        <taxon>Bacillati</taxon>
        <taxon>Bacillota</taxon>
        <taxon>Bacilli</taxon>
        <taxon>Lactobacillales</taxon>
        <taxon>Lactobacillaceae</taxon>
        <taxon>Secundilactobacillus</taxon>
    </lineage>
</organism>
<dbReference type="AlphaFoldDB" id="A0A0R1HVK3"/>
<dbReference type="InterPro" id="IPR006439">
    <property type="entry name" value="HAD-SF_hydro_IA"/>
</dbReference>
<dbReference type="InterPro" id="IPR052550">
    <property type="entry name" value="Pyrimidine_5'-ntase_YjjG"/>
</dbReference>
<proteinExistence type="predicted"/>
<dbReference type="PATRIC" id="fig|1302272.5.peg.2127"/>
<keyword evidence="1" id="KW-0378">Hydrolase</keyword>
<dbReference type="NCBIfam" id="TIGR02254">
    <property type="entry name" value="YjjG_YfnB"/>
    <property type="match status" value="1"/>
</dbReference>
<dbReference type="NCBIfam" id="TIGR01509">
    <property type="entry name" value="HAD-SF-IA-v3"/>
    <property type="match status" value="1"/>
</dbReference>
<dbReference type="SFLD" id="SFLDS00003">
    <property type="entry name" value="Haloacid_Dehalogenase"/>
    <property type="match status" value="1"/>
</dbReference>
<dbReference type="Proteomes" id="UP000050911">
    <property type="component" value="Unassembled WGS sequence"/>
</dbReference>
<dbReference type="Gene3D" id="3.40.50.1000">
    <property type="entry name" value="HAD superfamily/HAD-like"/>
    <property type="match status" value="1"/>
</dbReference>
<dbReference type="SFLD" id="SFLDG01129">
    <property type="entry name" value="C1.5:_HAD__Beta-PGM__Phosphata"/>
    <property type="match status" value="1"/>
</dbReference>
<dbReference type="InterPro" id="IPR023214">
    <property type="entry name" value="HAD_sf"/>
</dbReference>